<dbReference type="Pfam" id="PF00756">
    <property type="entry name" value="Esterase"/>
    <property type="match status" value="1"/>
</dbReference>
<dbReference type="Proteomes" id="UP000290204">
    <property type="component" value="Unassembled WGS sequence"/>
</dbReference>
<keyword evidence="2" id="KW-1185">Reference proteome</keyword>
<dbReference type="RefSeq" id="WP_129129855.1">
    <property type="nucleotide sequence ID" value="NZ_SDHW01000001.1"/>
</dbReference>
<evidence type="ECO:0000313" key="2">
    <source>
        <dbReference type="Proteomes" id="UP000290204"/>
    </source>
</evidence>
<dbReference type="Gene3D" id="2.60.40.10">
    <property type="entry name" value="Immunoglobulins"/>
    <property type="match status" value="1"/>
</dbReference>
<protein>
    <submittedName>
        <fullName evidence="1">Alpha/beta hydrolase</fullName>
    </submittedName>
</protein>
<dbReference type="GO" id="GO:0016787">
    <property type="term" value="F:hydrolase activity"/>
    <property type="evidence" value="ECO:0007669"/>
    <property type="project" value="UniProtKB-KW"/>
</dbReference>
<reference evidence="1 2" key="1">
    <citation type="submission" date="2019-01" db="EMBL/GenBank/DDBJ databases">
        <title>Lacibacter sp. strain TTM-7.</title>
        <authorList>
            <person name="Chen W.-M."/>
        </authorList>
    </citation>
    <scope>NUCLEOTIDE SEQUENCE [LARGE SCALE GENOMIC DNA]</scope>
    <source>
        <strain evidence="1 2">TTM-7</strain>
    </source>
</reference>
<proteinExistence type="predicted"/>
<dbReference type="InterPro" id="IPR050583">
    <property type="entry name" value="Mycobacterial_A85_antigen"/>
</dbReference>
<dbReference type="PANTHER" id="PTHR48098">
    <property type="entry name" value="ENTEROCHELIN ESTERASE-RELATED"/>
    <property type="match status" value="1"/>
</dbReference>
<name>A0A4Q1CNS2_9BACT</name>
<dbReference type="SUPFAM" id="SSF53474">
    <property type="entry name" value="alpha/beta-Hydrolases"/>
    <property type="match status" value="1"/>
</dbReference>
<dbReference type="SUPFAM" id="SSF49452">
    <property type="entry name" value="Starch-binding domain-like"/>
    <property type="match status" value="1"/>
</dbReference>
<dbReference type="Gene3D" id="3.40.50.1820">
    <property type="entry name" value="alpha/beta hydrolase"/>
    <property type="match status" value="1"/>
</dbReference>
<sequence length="380" mass="43189">MKHWLQKIFLFIYFSTAVICVGKAQYIVNFEIDNVPAKHVHDTLYLAGNFNDWNPGSIHFQLTKTSDGKFVKQIKIPSAGFLEYKITRGAWSRVECAADGASIGNRIIKISSDTTIYINVAAWADDMPQRPPVSTRTKNVFVLDTAFYIPQLNKKRRVWIYLPEEYALSKKVYPVLYMQDGQNLFDALTSAYGEWGVDELLDTVPDRRQWIIVGIDHGNDKRLTEYNPFDSKYGKGEGDAYADFLALTLKPYIDKRFRTKTDAANTAVAGSSMGGLISFYTAYKYPSVFAKAGVFSPAFWLAPELFSKVETKPAASSFFYFVSGDMEGGEMVKDMQRMHNLLLQKGGSKLKLTVIKNGRHNEAFWQAQMPDFIRWLNQVK</sequence>
<dbReference type="EMBL" id="SDHW01000001">
    <property type="protein sequence ID" value="RXK62484.1"/>
    <property type="molecule type" value="Genomic_DNA"/>
</dbReference>
<dbReference type="AlphaFoldDB" id="A0A4Q1CNS2"/>
<dbReference type="GO" id="GO:0030246">
    <property type="term" value="F:carbohydrate binding"/>
    <property type="evidence" value="ECO:0007669"/>
    <property type="project" value="InterPro"/>
</dbReference>
<comment type="caution">
    <text evidence="1">The sequence shown here is derived from an EMBL/GenBank/DDBJ whole genome shotgun (WGS) entry which is preliminary data.</text>
</comment>
<dbReference type="InterPro" id="IPR013783">
    <property type="entry name" value="Ig-like_fold"/>
</dbReference>
<dbReference type="InterPro" id="IPR000801">
    <property type="entry name" value="Esterase-like"/>
</dbReference>
<accession>A0A4Q1CNS2</accession>
<gene>
    <name evidence="1" type="ORF">ESA94_05640</name>
</gene>
<organism evidence="1 2">
    <name type="scientific">Lacibacter luteus</name>
    <dbReference type="NCBI Taxonomy" id="2508719"/>
    <lineage>
        <taxon>Bacteria</taxon>
        <taxon>Pseudomonadati</taxon>
        <taxon>Bacteroidota</taxon>
        <taxon>Chitinophagia</taxon>
        <taxon>Chitinophagales</taxon>
        <taxon>Chitinophagaceae</taxon>
        <taxon>Lacibacter</taxon>
    </lineage>
</organism>
<dbReference type="InterPro" id="IPR013784">
    <property type="entry name" value="Carb-bd-like_fold"/>
</dbReference>
<dbReference type="OrthoDB" id="9803578at2"/>
<keyword evidence="1" id="KW-0378">Hydrolase</keyword>
<dbReference type="PANTHER" id="PTHR48098:SF6">
    <property type="entry name" value="FERRI-BACILLIBACTIN ESTERASE BESA"/>
    <property type="match status" value="1"/>
</dbReference>
<evidence type="ECO:0000313" key="1">
    <source>
        <dbReference type="EMBL" id="RXK62484.1"/>
    </source>
</evidence>
<dbReference type="InterPro" id="IPR029058">
    <property type="entry name" value="AB_hydrolase_fold"/>
</dbReference>